<dbReference type="Pfam" id="PF06741">
    <property type="entry name" value="LsmAD"/>
    <property type="match status" value="1"/>
</dbReference>
<evidence type="ECO:0000256" key="2">
    <source>
        <dbReference type="SAM" id="MobiDB-lite"/>
    </source>
</evidence>
<feature type="compositionally biased region" description="Polar residues" evidence="2">
    <location>
        <begin position="497"/>
        <end position="521"/>
    </location>
</feature>
<feature type="compositionally biased region" description="Low complexity" evidence="2">
    <location>
        <begin position="19"/>
        <end position="31"/>
    </location>
</feature>
<evidence type="ECO:0000259" key="3">
    <source>
        <dbReference type="SMART" id="SM01272"/>
    </source>
</evidence>
<keyword evidence="5" id="KW-1185">Reference proteome</keyword>
<dbReference type="PANTHER" id="PTHR12854:SF7">
    <property type="entry name" value="ATAXIN-2 HOMOLOG"/>
    <property type="match status" value="1"/>
</dbReference>
<feature type="region of interest" description="Disordered" evidence="2">
    <location>
        <begin position="334"/>
        <end position="359"/>
    </location>
</feature>
<feature type="compositionally biased region" description="Pro residues" evidence="2">
    <location>
        <begin position="1088"/>
        <end position="1101"/>
    </location>
</feature>
<protein>
    <recommendedName>
        <fullName evidence="3">LsmAD domain-containing protein</fullName>
    </recommendedName>
</protein>
<organism evidence="4 5">
    <name type="scientific">Cronartium quercuum f. sp. fusiforme G11</name>
    <dbReference type="NCBI Taxonomy" id="708437"/>
    <lineage>
        <taxon>Eukaryota</taxon>
        <taxon>Fungi</taxon>
        <taxon>Dikarya</taxon>
        <taxon>Basidiomycota</taxon>
        <taxon>Pucciniomycotina</taxon>
        <taxon>Pucciniomycetes</taxon>
        <taxon>Pucciniales</taxon>
        <taxon>Coleosporiaceae</taxon>
        <taxon>Cronartium</taxon>
    </lineage>
</organism>
<proteinExistence type="predicted"/>
<feature type="region of interest" description="Disordered" evidence="2">
    <location>
        <begin position="580"/>
        <end position="624"/>
    </location>
</feature>
<feature type="region of interest" description="Disordered" evidence="2">
    <location>
        <begin position="1029"/>
        <end position="1182"/>
    </location>
</feature>
<dbReference type="GO" id="GO:0034063">
    <property type="term" value="P:stress granule assembly"/>
    <property type="evidence" value="ECO:0007669"/>
    <property type="project" value="TreeGrafter"/>
</dbReference>
<dbReference type="OrthoDB" id="2275718at2759"/>
<dbReference type="InterPro" id="IPR025852">
    <property type="entry name" value="SM_dom_ATX"/>
</dbReference>
<feature type="compositionally biased region" description="Polar residues" evidence="2">
    <location>
        <begin position="1"/>
        <end position="18"/>
    </location>
</feature>
<dbReference type="PANTHER" id="PTHR12854">
    <property type="entry name" value="ATAXIN 2-RELATED"/>
    <property type="match status" value="1"/>
</dbReference>
<feature type="compositionally biased region" description="Low complexity" evidence="2">
    <location>
        <begin position="450"/>
        <end position="461"/>
    </location>
</feature>
<feature type="domain" description="LsmAD" evidence="3">
    <location>
        <begin position="297"/>
        <end position="369"/>
    </location>
</feature>
<evidence type="ECO:0000256" key="1">
    <source>
        <dbReference type="SAM" id="Coils"/>
    </source>
</evidence>
<feature type="region of interest" description="Disordered" evidence="2">
    <location>
        <begin position="687"/>
        <end position="818"/>
    </location>
</feature>
<feature type="region of interest" description="Disordered" evidence="2">
    <location>
        <begin position="904"/>
        <end position="1008"/>
    </location>
</feature>
<dbReference type="EMBL" id="MU167209">
    <property type="protein sequence ID" value="KAG0152245.1"/>
    <property type="molecule type" value="Genomic_DNA"/>
</dbReference>
<dbReference type="SMART" id="SM01272">
    <property type="entry name" value="LsmAD"/>
    <property type="match status" value="1"/>
</dbReference>
<feature type="compositionally biased region" description="Low complexity" evidence="2">
    <location>
        <begin position="930"/>
        <end position="952"/>
    </location>
</feature>
<comment type="caution">
    <text evidence="4">The sequence shown here is derived from an EMBL/GenBank/DDBJ whole genome shotgun (WGS) entry which is preliminary data.</text>
</comment>
<name>A0A9P6TI01_9BASI</name>
<accession>A0A9P6TI01</accession>
<feature type="compositionally biased region" description="Low complexity" evidence="2">
    <location>
        <begin position="721"/>
        <end position="732"/>
    </location>
</feature>
<feature type="compositionally biased region" description="Low complexity" evidence="2">
    <location>
        <begin position="1148"/>
        <end position="1163"/>
    </location>
</feature>
<feature type="compositionally biased region" description="Gly residues" evidence="2">
    <location>
        <begin position="1048"/>
        <end position="1066"/>
    </location>
</feature>
<feature type="region of interest" description="Disordered" evidence="2">
    <location>
        <begin position="87"/>
        <end position="106"/>
    </location>
</feature>
<feature type="region of interest" description="Disordered" evidence="2">
    <location>
        <begin position="392"/>
        <end position="527"/>
    </location>
</feature>
<dbReference type="AlphaFoldDB" id="A0A9P6TI01"/>
<dbReference type="Proteomes" id="UP000886653">
    <property type="component" value="Unassembled WGS sequence"/>
</dbReference>
<feature type="compositionally biased region" description="Polar residues" evidence="2">
    <location>
        <begin position="463"/>
        <end position="472"/>
    </location>
</feature>
<dbReference type="InterPro" id="IPR045117">
    <property type="entry name" value="ATXN2-like"/>
</dbReference>
<feature type="compositionally biased region" description="Polar residues" evidence="2">
    <location>
        <begin position="761"/>
        <end position="778"/>
    </location>
</feature>
<feature type="compositionally biased region" description="Polar residues" evidence="2">
    <location>
        <begin position="94"/>
        <end position="106"/>
    </location>
</feature>
<feature type="region of interest" description="Disordered" evidence="2">
    <location>
        <begin position="1"/>
        <end position="81"/>
    </location>
</feature>
<keyword evidence="1" id="KW-0175">Coiled coil</keyword>
<feature type="compositionally biased region" description="Low complexity" evidence="2">
    <location>
        <begin position="480"/>
        <end position="496"/>
    </location>
</feature>
<feature type="compositionally biased region" description="Low complexity" evidence="2">
    <location>
        <begin position="807"/>
        <end position="818"/>
    </location>
</feature>
<dbReference type="InterPro" id="IPR009604">
    <property type="entry name" value="LsmAD_domain"/>
</dbReference>
<sequence>MSSNNPTHKTKQPIQNYHQQKLNQTTNTLNKKNNRPWNYNPNPNQQQQQQQQQPPPPPPPPNAWRNSSSNSNGPHSHPFVNGAIVGQQQQQQQTNINPHQMTHQQPATNDEKLVLKAMHERMVWFIISLVGFSVTATTKSGQRFQGLLSSAVTEAEFCITLKRAVELPLASTSSSPAPRTPPTVKSTLIILAKELVEVVANDIDLEQASSIGAGVGSFGGFKTDAETSGPNGNQNVREKQLQTWQPSSGTTLDDDGMNTEEHGLEDSLFPKTEAGSTQNRRTFDKPWDQFEANEKLFGTRTDFDEEIYTTKLDRTAKDFKERERKAEALAREIMTSSSSNPHVQEERGLMNADDSGMNEEDKYGAVVRSEGAYVPPGARKAAAAAAAAASGNNRGTLHPMPSNSSLNKVQQTATYAGRTARNTMDGPPPPPSNESVGKPPVAPATQRQQSKGSPSVSGPSGDKNGSTTTTPSRGDILPRPTVTVQQPSSSSIPTTSNLDSTLLSKSSSAAPPKVHSTTPSKQPDEVAPRFKAFVTDEKERLQQKKKDLLKKEKESRLAEFKAFSASFKLPMAVPKDLEPIIKKPSTNSTVKSAEPSKQDPTKVQDEGSRRASVTASNVQMQKSMPPNLQQLTQHLNRVSLAQQSATKPVGGPTTVGSKKGVALAAIPPFKPRNQAIPESQRNVTFSVEAGKKDDQQSGSSGGKSTRFVNIPPIPPFKPKVSTSDSNNNATASGVTGTPKLSTKAAAFNPAAKTFTPGPAGQPSTSGRKPIQNADTNSGPPNPFFGSRPIKKGSSSMHVKEEFTPFRSSSSSVPEASSVGPAWPFSGKSYRQMFGPNVPPTLVPHLIHHPPPHPQHHHPIAPPPMHIPLHAHHPPPMMDEEGVVVTAPNGMLVNGPAAMVLPAGYLPPPPPPPQQQAPHIPPPPPMPPYIYPVAGASQQPPPGSQQQQSPQSPYNGSYRGSGNNNNGGNNNHHHHHHHHHHHPQQQHQGGFVPPPPPTMQVMGAAGPGFVGGGGQPGAYQAGYAGSPILGPNAPGPNSGSSAGNNAGPPVGGGNGGYSPQIGSGGHGPPQPQQVYPPQMFQQQPQQPQQQPPPNSQGVPPPRAMYGYGPNIHFAPPVFHHHQQQQQAQHHHHQHHHHQQQHHHNHHPSHQQPQPQPQQQQQQQQGSPAVGQGQMPQGGFEQPT</sequence>
<dbReference type="GO" id="GO:0003729">
    <property type="term" value="F:mRNA binding"/>
    <property type="evidence" value="ECO:0007669"/>
    <property type="project" value="TreeGrafter"/>
</dbReference>
<evidence type="ECO:0000313" key="4">
    <source>
        <dbReference type="EMBL" id="KAG0152245.1"/>
    </source>
</evidence>
<feature type="compositionally biased region" description="Basic residues" evidence="2">
    <location>
        <begin position="1117"/>
        <end position="1147"/>
    </location>
</feature>
<feature type="compositionally biased region" description="Polar residues" evidence="2">
    <location>
        <begin position="611"/>
        <end position="624"/>
    </location>
</feature>
<dbReference type="Pfam" id="PF14438">
    <property type="entry name" value="SM-ATX"/>
    <property type="match status" value="1"/>
</dbReference>
<feature type="compositionally biased region" description="Polar residues" evidence="2">
    <location>
        <begin position="392"/>
        <end position="414"/>
    </location>
</feature>
<feature type="compositionally biased region" description="Pro residues" evidence="2">
    <location>
        <begin position="53"/>
        <end position="62"/>
    </location>
</feature>
<feature type="compositionally biased region" description="Basic residues" evidence="2">
    <location>
        <begin position="970"/>
        <end position="983"/>
    </location>
</feature>
<feature type="compositionally biased region" description="Basic and acidic residues" evidence="2">
    <location>
        <begin position="594"/>
        <end position="609"/>
    </location>
</feature>
<feature type="compositionally biased region" description="Polar residues" evidence="2">
    <location>
        <begin position="226"/>
        <end position="251"/>
    </location>
</feature>
<gene>
    <name evidence="4" type="ORF">CROQUDRAFT_650350</name>
</gene>
<reference evidence="4" key="1">
    <citation type="submission" date="2013-11" db="EMBL/GenBank/DDBJ databases">
        <title>Genome sequence of the fusiform rust pathogen reveals effectors for host alternation and coevolution with pine.</title>
        <authorList>
            <consortium name="DOE Joint Genome Institute"/>
            <person name="Smith K."/>
            <person name="Pendleton A."/>
            <person name="Kubisiak T."/>
            <person name="Anderson C."/>
            <person name="Salamov A."/>
            <person name="Aerts A."/>
            <person name="Riley R."/>
            <person name="Clum A."/>
            <person name="Lindquist E."/>
            <person name="Ence D."/>
            <person name="Campbell M."/>
            <person name="Kronenberg Z."/>
            <person name="Feau N."/>
            <person name="Dhillon B."/>
            <person name="Hamelin R."/>
            <person name="Burleigh J."/>
            <person name="Smith J."/>
            <person name="Yandell M."/>
            <person name="Nelson C."/>
            <person name="Grigoriev I."/>
            <person name="Davis J."/>
        </authorList>
    </citation>
    <scope>NUCLEOTIDE SEQUENCE</scope>
    <source>
        <strain evidence="4">G11</strain>
    </source>
</reference>
<feature type="compositionally biased region" description="Pro residues" evidence="2">
    <location>
        <begin position="904"/>
        <end position="929"/>
    </location>
</feature>
<feature type="compositionally biased region" description="Low complexity" evidence="2">
    <location>
        <begin position="40"/>
        <end position="52"/>
    </location>
</feature>
<dbReference type="GO" id="GO:0010494">
    <property type="term" value="C:cytoplasmic stress granule"/>
    <property type="evidence" value="ECO:0007669"/>
    <property type="project" value="TreeGrafter"/>
</dbReference>
<feature type="coiled-coil region" evidence="1">
    <location>
        <begin position="531"/>
        <end position="558"/>
    </location>
</feature>
<feature type="region of interest" description="Disordered" evidence="2">
    <location>
        <begin position="222"/>
        <end position="263"/>
    </location>
</feature>
<evidence type="ECO:0000313" key="5">
    <source>
        <dbReference type="Proteomes" id="UP000886653"/>
    </source>
</evidence>
<feature type="compositionally biased region" description="Low complexity" evidence="2">
    <location>
        <begin position="1071"/>
        <end position="1087"/>
    </location>
</feature>